<evidence type="ECO:0000313" key="2">
    <source>
        <dbReference type="Proteomes" id="UP000019849"/>
    </source>
</evidence>
<evidence type="ECO:0000313" key="1">
    <source>
        <dbReference type="EMBL" id="EXL07948.1"/>
    </source>
</evidence>
<name>A0A011UQ01_9HYPH</name>
<dbReference type="eggNOG" id="ENOG502ZEQ6">
    <property type="taxonomic scope" value="Bacteria"/>
</dbReference>
<dbReference type="HOGENOM" id="CLU_2520407_0_0_5"/>
<dbReference type="AlphaFoldDB" id="A0A011UQ01"/>
<gene>
    <name evidence="1" type="ORF">BG36_04270</name>
</gene>
<dbReference type="PATRIC" id="fig|69279.3.peg.2252"/>
<dbReference type="EMBL" id="JENY01000013">
    <property type="protein sequence ID" value="EXL07948.1"/>
    <property type="molecule type" value="Genomic_DNA"/>
</dbReference>
<reference evidence="1 2" key="1">
    <citation type="submission" date="2014-02" db="EMBL/GenBank/DDBJ databases">
        <title>Aquamicrobium defluvii Genome sequencing.</title>
        <authorList>
            <person name="Wang X."/>
        </authorList>
    </citation>
    <scope>NUCLEOTIDE SEQUENCE [LARGE SCALE GENOMIC DNA]</scope>
    <source>
        <strain evidence="1 2">W13Z1</strain>
    </source>
</reference>
<dbReference type="RefSeq" id="WP_035026659.1">
    <property type="nucleotide sequence ID" value="NZ_KK073887.1"/>
</dbReference>
<protein>
    <submittedName>
        <fullName evidence="1">Uncharacterized protein</fullName>
    </submittedName>
</protein>
<comment type="caution">
    <text evidence="1">The sequence shown here is derived from an EMBL/GenBank/DDBJ whole genome shotgun (WGS) entry which is preliminary data.</text>
</comment>
<dbReference type="STRING" id="69279.BG36_04270"/>
<accession>A0A011UQ01</accession>
<sequence>MAKRPEIPSGANLEQIKIVVNALYLCLEYAVDHIRRIEGANPSVEFKENMLNAVRNGNIDMSIFEDAKTYDFVVTMIEDLIDET</sequence>
<dbReference type="Proteomes" id="UP000019849">
    <property type="component" value="Unassembled WGS sequence"/>
</dbReference>
<organism evidence="1 2">
    <name type="scientific">Aquamicrobium defluvii</name>
    <dbReference type="NCBI Taxonomy" id="69279"/>
    <lineage>
        <taxon>Bacteria</taxon>
        <taxon>Pseudomonadati</taxon>
        <taxon>Pseudomonadota</taxon>
        <taxon>Alphaproteobacteria</taxon>
        <taxon>Hyphomicrobiales</taxon>
        <taxon>Phyllobacteriaceae</taxon>
        <taxon>Aquamicrobium</taxon>
    </lineage>
</organism>
<proteinExistence type="predicted"/>